<dbReference type="InterPro" id="IPR000047">
    <property type="entry name" value="HTH_motif"/>
</dbReference>
<dbReference type="PRINTS" id="PR00031">
    <property type="entry name" value="HTHREPRESSR"/>
</dbReference>
<dbReference type="GO" id="GO:0000976">
    <property type="term" value="F:transcription cis-regulatory region binding"/>
    <property type="evidence" value="ECO:0007669"/>
    <property type="project" value="UniProtKB-ARBA"/>
</dbReference>
<feature type="domain" description="Homeobox" evidence="12">
    <location>
        <begin position="53"/>
        <end position="113"/>
    </location>
</feature>
<dbReference type="GO" id="GO:0045893">
    <property type="term" value="P:positive regulation of DNA-templated transcription"/>
    <property type="evidence" value="ECO:0007669"/>
    <property type="project" value="TreeGrafter"/>
</dbReference>
<dbReference type="PROSITE" id="PS50071">
    <property type="entry name" value="HOMEOBOX_2"/>
    <property type="match status" value="1"/>
</dbReference>
<protein>
    <recommendedName>
        <fullName evidence="10">Homeobox-leucine zipper protein</fullName>
    </recommendedName>
    <alternativeName>
        <fullName evidence="10">HD-ZIP protein</fullName>
    </alternativeName>
    <alternativeName>
        <fullName evidence="10">Homeodomain transcription factor</fullName>
    </alternativeName>
</protein>
<sequence length="219" mass="25461">MDWNGNVRMPYVSRPLDTSNLFSLYNSNFDHFQAQEMKQQTMMPMMMMNTNNPEVDPKKRRLNNEQLEMLENSFHEEIKLEPDRKMKLAKELGLQPRQIAIWFQNRRARWKGKRLEHLYDALKHEYDAVSRDREELQQEVMALRAILKDQVAKKLVVSTDISGDETVESTSIPSSDMVAAAPASTANLQQIEECNYPLNMGDYNNNTPPYWATSMPSCP</sequence>
<dbReference type="AlphaFoldDB" id="A0A8X8W178"/>
<dbReference type="PANTHER" id="PTHR24326">
    <property type="entry name" value="HOMEOBOX-LEUCINE ZIPPER PROTEIN"/>
    <property type="match status" value="1"/>
</dbReference>
<dbReference type="InterPro" id="IPR045224">
    <property type="entry name" value="HDZip_class_I_plant"/>
</dbReference>
<organism evidence="13">
    <name type="scientific">Salvia splendens</name>
    <name type="common">Scarlet sage</name>
    <dbReference type="NCBI Taxonomy" id="180675"/>
    <lineage>
        <taxon>Eukaryota</taxon>
        <taxon>Viridiplantae</taxon>
        <taxon>Streptophyta</taxon>
        <taxon>Embryophyta</taxon>
        <taxon>Tracheophyta</taxon>
        <taxon>Spermatophyta</taxon>
        <taxon>Magnoliopsida</taxon>
        <taxon>eudicotyledons</taxon>
        <taxon>Gunneridae</taxon>
        <taxon>Pentapetalae</taxon>
        <taxon>asterids</taxon>
        <taxon>lamiids</taxon>
        <taxon>Lamiales</taxon>
        <taxon>Lamiaceae</taxon>
        <taxon>Nepetoideae</taxon>
        <taxon>Mentheae</taxon>
        <taxon>Salviinae</taxon>
        <taxon>Salvia</taxon>
        <taxon>Salvia subgen. Calosphace</taxon>
        <taxon>core Calosphace</taxon>
    </lineage>
</organism>
<reference evidence="13" key="1">
    <citation type="submission" date="2018-01" db="EMBL/GenBank/DDBJ databases">
        <authorList>
            <person name="Mao J.F."/>
        </authorList>
    </citation>
    <scope>NUCLEOTIDE SEQUENCE</scope>
    <source>
        <strain evidence="13">Huo1</strain>
        <tissue evidence="13">Leaf</tissue>
    </source>
</reference>
<dbReference type="FunFam" id="1.10.10.60:FF:000144">
    <property type="entry name" value="homeobox-leucine zipper protein ATHB-6-like"/>
    <property type="match status" value="1"/>
</dbReference>
<evidence type="ECO:0000256" key="4">
    <source>
        <dbReference type="ARBA" id="ARBA00023155"/>
    </source>
</evidence>
<dbReference type="InterPro" id="IPR009057">
    <property type="entry name" value="Homeodomain-like_sf"/>
</dbReference>
<dbReference type="SUPFAM" id="SSF46689">
    <property type="entry name" value="Homeodomain-like"/>
    <property type="match status" value="1"/>
</dbReference>
<feature type="coiled-coil region" evidence="11">
    <location>
        <begin position="119"/>
        <end position="153"/>
    </location>
</feature>
<keyword evidence="5 10" id="KW-0804">Transcription</keyword>
<dbReference type="Pfam" id="PF02183">
    <property type="entry name" value="HALZ"/>
    <property type="match status" value="1"/>
</dbReference>
<dbReference type="GO" id="GO:0005634">
    <property type="term" value="C:nucleus"/>
    <property type="evidence" value="ECO:0007669"/>
    <property type="project" value="UniProtKB-SubCell"/>
</dbReference>
<keyword evidence="4 8" id="KW-0371">Homeobox</keyword>
<keyword evidence="6 8" id="KW-0539">Nucleus</keyword>
<comment type="subcellular location">
    <subcellularLocation>
        <location evidence="1 8 9">Nucleus</location>
    </subcellularLocation>
</comment>
<evidence type="ECO:0000256" key="7">
    <source>
        <dbReference type="ARBA" id="ARBA00025748"/>
    </source>
</evidence>
<accession>A0A8X8W178</accession>
<dbReference type="PROSITE" id="PS00027">
    <property type="entry name" value="HOMEOBOX_1"/>
    <property type="match status" value="1"/>
</dbReference>
<dbReference type="OrthoDB" id="6159439at2759"/>
<feature type="DNA-binding region" description="Homeobox" evidence="8">
    <location>
        <begin position="55"/>
        <end position="114"/>
    </location>
</feature>
<dbReference type="GO" id="GO:0000981">
    <property type="term" value="F:DNA-binding transcription factor activity, RNA polymerase II-specific"/>
    <property type="evidence" value="ECO:0007669"/>
    <property type="project" value="UniProtKB-UniRule"/>
</dbReference>
<evidence type="ECO:0000256" key="9">
    <source>
        <dbReference type="RuleBase" id="RU000682"/>
    </source>
</evidence>
<keyword evidence="2 10" id="KW-0805">Transcription regulation</keyword>
<evidence type="ECO:0000256" key="1">
    <source>
        <dbReference type="ARBA" id="ARBA00004123"/>
    </source>
</evidence>
<evidence type="ECO:0000256" key="11">
    <source>
        <dbReference type="SAM" id="Coils"/>
    </source>
</evidence>
<comment type="caution">
    <text evidence="13">The sequence shown here is derived from an EMBL/GenBank/DDBJ whole genome shotgun (WGS) entry which is preliminary data.</text>
</comment>
<keyword evidence="11" id="KW-0175">Coiled coil</keyword>
<dbReference type="InterPro" id="IPR017970">
    <property type="entry name" value="Homeobox_CS"/>
</dbReference>
<comment type="similarity">
    <text evidence="7 10">Belongs to the HD-ZIP homeobox family. Class I subfamily.</text>
</comment>
<reference evidence="13" key="2">
    <citation type="submission" date="2020-08" db="EMBL/GenBank/DDBJ databases">
        <title>Plant Genome Project.</title>
        <authorList>
            <person name="Zhang R.-G."/>
        </authorList>
    </citation>
    <scope>NUCLEOTIDE SEQUENCE</scope>
    <source>
        <strain evidence="13">Huo1</strain>
        <tissue evidence="13">Leaf</tissue>
    </source>
</reference>
<evidence type="ECO:0000256" key="6">
    <source>
        <dbReference type="ARBA" id="ARBA00023242"/>
    </source>
</evidence>
<dbReference type="SMART" id="SM00389">
    <property type="entry name" value="HOX"/>
    <property type="match status" value="1"/>
</dbReference>
<keyword evidence="14" id="KW-1185">Reference proteome</keyword>
<evidence type="ECO:0000256" key="10">
    <source>
        <dbReference type="RuleBase" id="RU369038"/>
    </source>
</evidence>
<evidence type="ECO:0000256" key="3">
    <source>
        <dbReference type="ARBA" id="ARBA00023125"/>
    </source>
</evidence>
<dbReference type="Proteomes" id="UP000298416">
    <property type="component" value="Unassembled WGS sequence"/>
</dbReference>
<gene>
    <name evidence="13" type="ORF">SASPL_155175</name>
</gene>
<proteinExistence type="inferred from homology"/>
<evidence type="ECO:0000256" key="2">
    <source>
        <dbReference type="ARBA" id="ARBA00023015"/>
    </source>
</evidence>
<evidence type="ECO:0000256" key="5">
    <source>
        <dbReference type="ARBA" id="ARBA00023163"/>
    </source>
</evidence>
<keyword evidence="3 8" id="KW-0238">DNA-binding</keyword>
<dbReference type="PANTHER" id="PTHR24326:SF591">
    <property type="entry name" value="HOMEOBOX-LEUCINE ZIPPER PROTEIN ATHB-51-RELATED"/>
    <property type="match status" value="1"/>
</dbReference>
<dbReference type="EMBL" id="PNBA02000022">
    <property type="protein sequence ID" value="KAG6386280.1"/>
    <property type="molecule type" value="Genomic_DNA"/>
</dbReference>
<dbReference type="Pfam" id="PF00046">
    <property type="entry name" value="Homeodomain"/>
    <property type="match status" value="1"/>
</dbReference>
<evidence type="ECO:0000313" key="13">
    <source>
        <dbReference type="EMBL" id="KAG6386280.1"/>
    </source>
</evidence>
<dbReference type="CDD" id="cd00086">
    <property type="entry name" value="homeodomain"/>
    <property type="match status" value="1"/>
</dbReference>
<evidence type="ECO:0000256" key="8">
    <source>
        <dbReference type="PROSITE-ProRule" id="PRU00108"/>
    </source>
</evidence>
<name>A0A8X8W178_SALSN</name>
<dbReference type="InterPro" id="IPR001356">
    <property type="entry name" value="HD"/>
</dbReference>
<dbReference type="Gene3D" id="1.10.10.60">
    <property type="entry name" value="Homeodomain-like"/>
    <property type="match status" value="1"/>
</dbReference>
<comment type="function">
    <text evidence="10">Transcription factor.</text>
</comment>
<evidence type="ECO:0000259" key="12">
    <source>
        <dbReference type="PROSITE" id="PS50071"/>
    </source>
</evidence>
<evidence type="ECO:0000313" key="14">
    <source>
        <dbReference type="Proteomes" id="UP000298416"/>
    </source>
</evidence>
<dbReference type="InterPro" id="IPR003106">
    <property type="entry name" value="Leu_zip_homeo"/>
</dbReference>